<dbReference type="InterPro" id="IPR007525">
    <property type="entry name" value="FrhB_FdhB_C"/>
</dbReference>
<gene>
    <name evidence="5" type="ORF">PFLCHA0_c47280</name>
</gene>
<evidence type="ECO:0000313" key="5">
    <source>
        <dbReference type="EMBL" id="AGL86479.1"/>
    </source>
</evidence>
<dbReference type="InterPro" id="IPR017896">
    <property type="entry name" value="4Fe4S_Fe-S-bd"/>
</dbReference>
<evidence type="ECO:0000313" key="6">
    <source>
        <dbReference type="Proteomes" id="UP000013940"/>
    </source>
</evidence>
<dbReference type="InterPro" id="IPR017900">
    <property type="entry name" value="4Fe4S_Fe_S_CS"/>
</dbReference>
<reference evidence="6" key="1">
    <citation type="journal article" date="2014" name="Genome Announc.">
        <title>Full-genome sequence of the plant growth-promoting bacterium Pseudomonas protegens CHA0.</title>
        <authorList>
            <person name="Jousset A."/>
            <person name="Schuldes J."/>
            <person name="Keel C."/>
            <person name="Maurhofer M."/>
            <person name="Daniel R."/>
            <person name="Scheu S."/>
            <person name="Thuermer A."/>
        </authorList>
    </citation>
    <scope>NUCLEOTIDE SEQUENCE [LARGE SCALE GENOMIC DNA]</scope>
    <source>
        <strain evidence="6">DSM 19095 / LMG 27888 / CFBP 6595 / CHA0</strain>
    </source>
</reference>
<dbReference type="InterPro" id="IPR007516">
    <property type="entry name" value="Co_F420_Hydgase/DH_bsu_N"/>
</dbReference>
<accession>A0A2C9ESA5</accession>
<dbReference type="Pfam" id="PF12838">
    <property type="entry name" value="Fer4_7"/>
    <property type="match status" value="1"/>
</dbReference>
<dbReference type="SUPFAM" id="SSF54862">
    <property type="entry name" value="4Fe-4S ferredoxins"/>
    <property type="match status" value="1"/>
</dbReference>
<protein>
    <submittedName>
        <fullName evidence="5">Coenzyme F420-reducing hydrogenase, beta subunit-like protein</fullName>
    </submittedName>
</protein>
<dbReference type="HOGENOM" id="CLU_037958_3_1_6"/>
<dbReference type="Proteomes" id="UP000013940">
    <property type="component" value="Chromosome"/>
</dbReference>
<organism evidence="5 6">
    <name type="scientific">Pseudomonas protegens (strain DSM 19095 / LMG 27888 / CFBP 6595 / CHA0)</name>
    <dbReference type="NCBI Taxonomy" id="1124983"/>
    <lineage>
        <taxon>Bacteria</taxon>
        <taxon>Pseudomonadati</taxon>
        <taxon>Pseudomonadota</taxon>
        <taxon>Gammaproteobacteria</taxon>
        <taxon>Pseudomonadales</taxon>
        <taxon>Pseudomonadaceae</taxon>
        <taxon>Pseudomonas</taxon>
    </lineage>
</organism>
<dbReference type="PROSITE" id="PS00198">
    <property type="entry name" value="4FE4S_FER_1"/>
    <property type="match status" value="1"/>
</dbReference>
<keyword evidence="1" id="KW-0479">Metal-binding</keyword>
<dbReference type="eggNOG" id="COG1035">
    <property type="taxonomic scope" value="Bacteria"/>
</dbReference>
<dbReference type="GO" id="GO:0046872">
    <property type="term" value="F:metal ion binding"/>
    <property type="evidence" value="ECO:0007669"/>
    <property type="project" value="UniProtKB-KW"/>
</dbReference>
<feature type="domain" description="4Fe-4S ferredoxin-type" evidence="4">
    <location>
        <begin position="7"/>
        <end position="36"/>
    </location>
</feature>
<dbReference type="Pfam" id="PF04422">
    <property type="entry name" value="FrhB_FdhB_N"/>
    <property type="match status" value="1"/>
</dbReference>
<dbReference type="AlphaFoldDB" id="A0A2C9ESA5"/>
<dbReference type="Gene3D" id="3.30.70.20">
    <property type="match status" value="1"/>
</dbReference>
<proteinExistence type="predicted"/>
<evidence type="ECO:0000256" key="1">
    <source>
        <dbReference type="ARBA" id="ARBA00022723"/>
    </source>
</evidence>
<dbReference type="PROSITE" id="PS51379">
    <property type="entry name" value="4FE4S_FER_2"/>
    <property type="match status" value="1"/>
</dbReference>
<sequence length="405" mass="44304">MTGMLLKLTVLDQNLCAGCGACALVCPQQVIVFDPDRVVPLLEGIGDSCESCTECLAVCPGLQPDTDRSELELFGRTRRAEERWLGISRQAIGARSTDPQIVRRSASGGTATTLLLTAREHFDVDLTLTMGRHPGQGWRSAPQLGSAAAAIINNAQSTYQLAPYLNALRECYEQQPDARIAVVGLACHVQAIRKLQRRDTAIGHWARSRIICVIETACSSNTLPAGTHSIISEVLGQDPQQVRDIKYREGDYPGRLQVTLLDSQTFGIDFWEILGKLKDNKTFRCLSCGDWMSGLADVSVCDGDPNIFEASLNGSEEQKHGRALIRTEMGQALVDSAITHGRLESWGVDLGGFNLGLERKKNRRRFYETQPLVLPAGPGVGDHFEDEALVDDAELINPAKYRSSP</sequence>
<dbReference type="InterPro" id="IPR045220">
    <property type="entry name" value="FRHB/FDHB/HCAR-like"/>
</dbReference>
<dbReference type="KEGG" id="pprc:PFLCHA0_c47280"/>
<dbReference type="GO" id="GO:0052592">
    <property type="term" value="F:oxidoreductase activity, acting on CH or CH2 groups, with an iron-sulfur protein as acceptor"/>
    <property type="evidence" value="ECO:0007669"/>
    <property type="project" value="TreeGrafter"/>
</dbReference>
<evidence type="ECO:0000256" key="2">
    <source>
        <dbReference type="ARBA" id="ARBA00023004"/>
    </source>
</evidence>
<dbReference type="GO" id="GO:0051536">
    <property type="term" value="F:iron-sulfur cluster binding"/>
    <property type="evidence" value="ECO:0007669"/>
    <property type="project" value="UniProtKB-KW"/>
</dbReference>
<dbReference type="PANTHER" id="PTHR31332">
    <property type="entry name" value="7-HYDROXYMETHYL CHLOROPHYLL A REDUCTASE, CHLOROPLASTIC"/>
    <property type="match status" value="1"/>
</dbReference>
<dbReference type="EMBL" id="CP003190">
    <property type="protein sequence ID" value="AGL86479.1"/>
    <property type="molecule type" value="Genomic_DNA"/>
</dbReference>
<keyword evidence="3" id="KW-0411">Iron-sulfur</keyword>
<name>A0A2C9ESA5_PSEPH</name>
<dbReference type="PANTHER" id="PTHR31332:SF0">
    <property type="entry name" value="7-HYDROXYMETHYL CHLOROPHYLL A REDUCTASE, CHLOROPLASTIC"/>
    <property type="match status" value="1"/>
</dbReference>
<keyword evidence="2" id="KW-0408">Iron</keyword>
<dbReference type="Pfam" id="PF04432">
    <property type="entry name" value="FrhB_FdhB_C"/>
    <property type="match status" value="1"/>
</dbReference>
<evidence type="ECO:0000256" key="3">
    <source>
        <dbReference type="ARBA" id="ARBA00023014"/>
    </source>
</evidence>
<evidence type="ECO:0000259" key="4">
    <source>
        <dbReference type="PROSITE" id="PS51379"/>
    </source>
</evidence>